<organism evidence="2 3">
    <name type="scientific">Pedobacter nutrimenti</name>
    <dbReference type="NCBI Taxonomy" id="1241337"/>
    <lineage>
        <taxon>Bacteria</taxon>
        <taxon>Pseudomonadati</taxon>
        <taxon>Bacteroidota</taxon>
        <taxon>Sphingobacteriia</taxon>
        <taxon>Sphingobacteriales</taxon>
        <taxon>Sphingobacteriaceae</taxon>
        <taxon>Pedobacter</taxon>
    </lineage>
</organism>
<feature type="transmembrane region" description="Helical" evidence="1">
    <location>
        <begin position="72"/>
        <end position="90"/>
    </location>
</feature>
<dbReference type="AlphaFoldDB" id="A0A318UKB2"/>
<feature type="transmembrane region" description="Helical" evidence="1">
    <location>
        <begin position="7"/>
        <end position="23"/>
    </location>
</feature>
<accession>A0A318UKB2</accession>
<name>A0A318UKB2_9SPHI</name>
<evidence type="ECO:0000313" key="3">
    <source>
        <dbReference type="Proteomes" id="UP000248198"/>
    </source>
</evidence>
<dbReference type="EMBL" id="QKLU01000002">
    <property type="protein sequence ID" value="PYF75807.1"/>
    <property type="molecule type" value="Genomic_DNA"/>
</dbReference>
<dbReference type="InterPro" id="IPR021215">
    <property type="entry name" value="DUF2752"/>
</dbReference>
<keyword evidence="1" id="KW-1133">Transmembrane helix</keyword>
<sequence>MKMLRQIPVELIIWTTALILLALDEPQKSHVQNHFTFCPLANLGVSWCPGCGLGRSITNLLHGNIKESIEQHWFGIPALLILLYRIWVLIRQRIGLKKGLI</sequence>
<dbReference type="Pfam" id="PF10825">
    <property type="entry name" value="DUF2752"/>
    <property type="match status" value="1"/>
</dbReference>
<dbReference type="RefSeq" id="WP_110828332.1">
    <property type="nucleotide sequence ID" value="NZ_QKLU01000002.1"/>
</dbReference>
<dbReference type="OrthoDB" id="1525013at2"/>
<protein>
    <submittedName>
        <fullName evidence="2">Uncharacterized protein DUF2752</fullName>
    </submittedName>
</protein>
<dbReference type="Proteomes" id="UP000248198">
    <property type="component" value="Unassembled WGS sequence"/>
</dbReference>
<keyword evidence="1" id="KW-0812">Transmembrane</keyword>
<keyword evidence="3" id="KW-1185">Reference proteome</keyword>
<proteinExistence type="predicted"/>
<evidence type="ECO:0000313" key="2">
    <source>
        <dbReference type="EMBL" id="PYF75807.1"/>
    </source>
</evidence>
<comment type="caution">
    <text evidence="2">The sequence shown here is derived from an EMBL/GenBank/DDBJ whole genome shotgun (WGS) entry which is preliminary data.</text>
</comment>
<keyword evidence="1" id="KW-0472">Membrane</keyword>
<reference evidence="2 3" key="1">
    <citation type="submission" date="2018-06" db="EMBL/GenBank/DDBJ databases">
        <title>Genomic Encyclopedia of Archaeal and Bacterial Type Strains, Phase II (KMG-II): from individual species to whole genera.</title>
        <authorList>
            <person name="Goeker M."/>
        </authorList>
    </citation>
    <scope>NUCLEOTIDE SEQUENCE [LARGE SCALE GENOMIC DNA]</scope>
    <source>
        <strain evidence="2 3">DSM 27372</strain>
    </source>
</reference>
<gene>
    <name evidence="2" type="ORF">B0O44_102361</name>
</gene>
<evidence type="ECO:0000256" key="1">
    <source>
        <dbReference type="SAM" id="Phobius"/>
    </source>
</evidence>